<feature type="binding site" evidence="9">
    <location>
        <position position="183"/>
    </location>
    <ligand>
        <name>[4Fe-4S] cluster</name>
        <dbReference type="ChEBI" id="CHEBI:49883"/>
        <label>2</label>
        <note>4Fe-4S-S-AdoMet</note>
    </ligand>
</feature>
<evidence type="ECO:0000313" key="13">
    <source>
        <dbReference type="EMBL" id="GAA4814187.1"/>
    </source>
</evidence>
<dbReference type="RefSeq" id="WP_345277070.1">
    <property type="nucleotide sequence ID" value="NZ_BAABJW010000003.1"/>
</dbReference>
<evidence type="ECO:0000256" key="3">
    <source>
        <dbReference type="ARBA" id="ARBA00022679"/>
    </source>
</evidence>
<dbReference type="Gene3D" id="3.40.50.12160">
    <property type="entry name" value="Methylthiotransferase, N-terminal domain"/>
    <property type="match status" value="1"/>
</dbReference>
<feature type="domain" description="MTTase N-terminal" evidence="11">
    <location>
        <begin position="24"/>
        <end position="141"/>
    </location>
</feature>
<dbReference type="InterPro" id="IPR058240">
    <property type="entry name" value="rSAM_sf"/>
</dbReference>
<dbReference type="SFLD" id="SFLDS00029">
    <property type="entry name" value="Radical_SAM"/>
    <property type="match status" value="1"/>
</dbReference>
<evidence type="ECO:0000256" key="9">
    <source>
        <dbReference type="HAMAP-Rule" id="MF_01864"/>
    </source>
</evidence>
<dbReference type="PANTHER" id="PTHR43020">
    <property type="entry name" value="CDK5 REGULATORY SUBUNIT-ASSOCIATED PROTEIN 1"/>
    <property type="match status" value="1"/>
</dbReference>
<protein>
    <recommendedName>
        <fullName evidence="8 9">tRNA-2-methylthio-N(6)-dimethylallyladenosine synthase</fullName>
        <ecNumber evidence="8 9">2.8.4.3</ecNumber>
    </recommendedName>
    <alternativeName>
        <fullName evidence="9">(Dimethylallyl)adenosine tRNA methylthiotransferase MiaB</fullName>
    </alternativeName>
    <alternativeName>
        <fullName evidence="9">tRNA-i(6)A37 methylthiotransferase</fullName>
    </alternativeName>
</protein>
<keyword evidence="3 9" id="KW-0808">Transferase</keyword>
<evidence type="ECO:0000259" key="10">
    <source>
        <dbReference type="PROSITE" id="PS50926"/>
    </source>
</evidence>
<dbReference type="InterPro" id="IPR038135">
    <property type="entry name" value="Methylthiotransferase_N_sf"/>
</dbReference>
<dbReference type="InterPro" id="IPR007197">
    <property type="entry name" value="rSAM"/>
</dbReference>
<dbReference type="EMBL" id="BAABJW010000003">
    <property type="protein sequence ID" value="GAA4814187.1"/>
    <property type="molecule type" value="Genomic_DNA"/>
</dbReference>
<comment type="subcellular location">
    <subcellularLocation>
        <location evidence="9">Cytoplasm</location>
    </subcellularLocation>
</comment>
<evidence type="ECO:0000256" key="1">
    <source>
        <dbReference type="ARBA" id="ARBA00003234"/>
    </source>
</evidence>
<dbReference type="SMART" id="SM00729">
    <property type="entry name" value="Elp3"/>
    <property type="match status" value="1"/>
</dbReference>
<keyword evidence="6 9" id="KW-0408">Iron</keyword>
<dbReference type="PROSITE" id="PS50926">
    <property type="entry name" value="TRAM"/>
    <property type="match status" value="1"/>
</dbReference>
<evidence type="ECO:0000313" key="14">
    <source>
        <dbReference type="Proteomes" id="UP001501433"/>
    </source>
</evidence>
<comment type="catalytic activity">
    <reaction evidence="9">
        <text>N(6)-dimethylallyladenosine(37) in tRNA + (sulfur carrier)-SH + AH2 + 2 S-adenosyl-L-methionine = 2-methylsulfanyl-N(6)-dimethylallyladenosine(37) in tRNA + (sulfur carrier)-H + 5'-deoxyadenosine + L-methionine + A + S-adenosyl-L-homocysteine + 2 H(+)</text>
        <dbReference type="Rhea" id="RHEA:37067"/>
        <dbReference type="Rhea" id="RHEA-COMP:10375"/>
        <dbReference type="Rhea" id="RHEA-COMP:10376"/>
        <dbReference type="Rhea" id="RHEA-COMP:14737"/>
        <dbReference type="Rhea" id="RHEA-COMP:14739"/>
        <dbReference type="ChEBI" id="CHEBI:13193"/>
        <dbReference type="ChEBI" id="CHEBI:15378"/>
        <dbReference type="ChEBI" id="CHEBI:17319"/>
        <dbReference type="ChEBI" id="CHEBI:17499"/>
        <dbReference type="ChEBI" id="CHEBI:29917"/>
        <dbReference type="ChEBI" id="CHEBI:57844"/>
        <dbReference type="ChEBI" id="CHEBI:57856"/>
        <dbReference type="ChEBI" id="CHEBI:59789"/>
        <dbReference type="ChEBI" id="CHEBI:64428"/>
        <dbReference type="ChEBI" id="CHEBI:74415"/>
        <dbReference type="ChEBI" id="CHEBI:74417"/>
        <dbReference type="EC" id="2.8.4.3"/>
    </reaction>
</comment>
<reference evidence="14" key="1">
    <citation type="journal article" date="2019" name="Int. J. Syst. Evol. Microbiol.">
        <title>The Global Catalogue of Microorganisms (GCM) 10K type strain sequencing project: providing services to taxonomists for standard genome sequencing and annotation.</title>
        <authorList>
            <consortium name="The Broad Institute Genomics Platform"/>
            <consortium name="The Broad Institute Genome Sequencing Center for Infectious Disease"/>
            <person name="Wu L."/>
            <person name="Ma J."/>
        </authorList>
    </citation>
    <scope>NUCLEOTIDE SEQUENCE [LARGE SCALE GENOMIC DNA]</scope>
    <source>
        <strain evidence="14">JCM 18325</strain>
    </source>
</reference>
<comment type="subunit">
    <text evidence="9">Monomer.</text>
</comment>
<evidence type="ECO:0000259" key="11">
    <source>
        <dbReference type="PROSITE" id="PS51449"/>
    </source>
</evidence>
<dbReference type="InterPro" id="IPR002792">
    <property type="entry name" value="TRAM_dom"/>
</dbReference>
<dbReference type="PANTHER" id="PTHR43020:SF2">
    <property type="entry name" value="MITOCHONDRIAL TRNA METHYLTHIOTRANSFERASE CDK5RAP1"/>
    <property type="match status" value="1"/>
</dbReference>
<dbReference type="HAMAP" id="MF_01864">
    <property type="entry name" value="tRNA_metthiotr_MiaB"/>
    <property type="match status" value="1"/>
</dbReference>
<dbReference type="Proteomes" id="UP001501433">
    <property type="component" value="Unassembled WGS sequence"/>
</dbReference>
<dbReference type="Gene3D" id="3.80.30.20">
    <property type="entry name" value="tm_1862 like domain"/>
    <property type="match status" value="1"/>
</dbReference>
<dbReference type="CDD" id="cd01335">
    <property type="entry name" value="Radical_SAM"/>
    <property type="match status" value="1"/>
</dbReference>
<dbReference type="SFLD" id="SFLDG01061">
    <property type="entry name" value="methylthiotransferase"/>
    <property type="match status" value="1"/>
</dbReference>
<dbReference type="SFLD" id="SFLDG01082">
    <property type="entry name" value="B12-binding_domain_containing"/>
    <property type="match status" value="1"/>
</dbReference>
<evidence type="ECO:0000256" key="8">
    <source>
        <dbReference type="ARBA" id="ARBA00033765"/>
    </source>
</evidence>
<dbReference type="InterPro" id="IPR006638">
    <property type="entry name" value="Elp3/MiaA/NifB-like_rSAM"/>
</dbReference>
<sequence length="482" mass="55018">MEKIIDENKQGESLVLHQKPGNNRKLFIESYGCAMNFSDSEIVASILSEQGFNTTQKLEEADLVLVNTCSIRDKAEQTVRKRLEKYNAVKRDYNPKMKVGVLGCMAERLKTKFLEEEKIVDLVVGPDAYKDLPNLLAEVDEGRDAINVILSKDETYGDISPVRLNTNGVTAFVSITRGCDNMCTFCVVPFTRGRERSRDPQSIIEEINDLWNKGFKEITLLGQNVDSYLWYGGGLKKDFVKARDMQKATSVNFAKLLELCANAQPKMRIRFSTSNPQDLTLDVVKTMAKHHNICNHIHLPVQSGSNRILKEMNRLHTREEYMTLIDNIRKIIPDCAISQDMIVGFPTESEKDFQDTVSLMEYVKYDFGYMFTYSERPGTLAERKMDDDVPEETKKRRLAEIVELQQKHSGYRTRQNLNQVVEVLIEKESKKSNLQWSGRTSQNLVTVFPKEHYKIGDLVMVKVTDCTSATLIGEVTGYSENN</sequence>
<evidence type="ECO:0000256" key="7">
    <source>
        <dbReference type="ARBA" id="ARBA00023014"/>
    </source>
</evidence>
<dbReference type="PROSITE" id="PS01278">
    <property type="entry name" value="MTTASE_RADICAL"/>
    <property type="match status" value="1"/>
</dbReference>
<dbReference type="PROSITE" id="PS51918">
    <property type="entry name" value="RADICAL_SAM"/>
    <property type="match status" value="1"/>
</dbReference>
<dbReference type="NCBIfam" id="TIGR00089">
    <property type="entry name" value="MiaB/RimO family radical SAM methylthiotransferase"/>
    <property type="match status" value="1"/>
</dbReference>
<comment type="caution">
    <text evidence="13">The sequence shown here is derived from an EMBL/GenBank/DDBJ whole genome shotgun (WGS) entry which is preliminary data.</text>
</comment>
<evidence type="ECO:0000256" key="5">
    <source>
        <dbReference type="ARBA" id="ARBA00022723"/>
    </source>
</evidence>
<dbReference type="EC" id="2.8.4.3" evidence="8 9"/>
<feature type="binding site" evidence="9">
    <location>
        <position position="186"/>
    </location>
    <ligand>
        <name>[4Fe-4S] cluster</name>
        <dbReference type="ChEBI" id="CHEBI:49883"/>
        <label>2</label>
        <note>4Fe-4S-S-AdoMet</note>
    </ligand>
</feature>
<feature type="binding site" evidence="9">
    <location>
        <position position="179"/>
    </location>
    <ligand>
        <name>[4Fe-4S] cluster</name>
        <dbReference type="ChEBI" id="CHEBI:49883"/>
        <label>2</label>
        <note>4Fe-4S-S-AdoMet</note>
    </ligand>
</feature>
<evidence type="ECO:0000256" key="2">
    <source>
        <dbReference type="ARBA" id="ARBA00022485"/>
    </source>
</evidence>
<feature type="binding site" evidence="9">
    <location>
        <position position="104"/>
    </location>
    <ligand>
        <name>[4Fe-4S] cluster</name>
        <dbReference type="ChEBI" id="CHEBI:49883"/>
        <label>1</label>
    </ligand>
</feature>
<feature type="binding site" evidence="9">
    <location>
        <position position="33"/>
    </location>
    <ligand>
        <name>[4Fe-4S] cluster</name>
        <dbReference type="ChEBI" id="CHEBI:49883"/>
        <label>1</label>
    </ligand>
</feature>
<accession>A0ABP9CMA7</accession>
<comment type="similarity">
    <text evidence="9">Belongs to the methylthiotransferase family. MiaB subfamily.</text>
</comment>
<dbReference type="SUPFAM" id="SSF102114">
    <property type="entry name" value="Radical SAM enzymes"/>
    <property type="match status" value="1"/>
</dbReference>
<organism evidence="13 14">
    <name type="scientific">Litoribaculum gwangyangense</name>
    <dbReference type="NCBI Taxonomy" id="1130722"/>
    <lineage>
        <taxon>Bacteria</taxon>
        <taxon>Pseudomonadati</taxon>
        <taxon>Bacteroidota</taxon>
        <taxon>Flavobacteriia</taxon>
        <taxon>Flavobacteriales</taxon>
        <taxon>Flavobacteriaceae</taxon>
        <taxon>Litoribaculum</taxon>
    </lineage>
</organism>
<evidence type="ECO:0000256" key="6">
    <source>
        <dbReference type="ARBA" id="ARBA00023004"/>
    </source>
</evidence>
<keyword evidence="9" id="KW-0819">tRNA processing</keyword>
<dbReference type="InterPro" id="IPR006463">
    <property type="entry name" value="MiaB_methiolase"/>
</dbReference>
<keyword evidence="7 9" id="KW-0411">Iron-sulfur</keyword>
<dbReference type="NCBIfam" id="TIGR01574">
    <property type="entry name" value="miaB-methiolase"/>
    <property type="match status" value="1"/>
</dbReference>
<evidence type="ECO:0000256" key="4">
    <source>
        <dbReference type="ARBA" id="ARBA00022691"/>
    </source>
</evidence>
<dbReference type="InterPro" id="IPR013848">
    <property type="entry name" value="Methylthiotransferase_N"/>
</dbReference>
<dbReference type="Pfam" id="PF00919">
    <property type="entry name" value="UPF0004"/>
    <property type="match status" value="1"/>
</dbReference>
<feature type="domain" description="Radical SAM core" evidence="12">
    <location>
        <begin position="165"/>
        <end position="412"/>
    </location>
</feature>
<keyword evidence="9" id="KW-0963">Cytoplasm</keyword>
<keyword evidence="2 9" id="KW-0004">4Fe-4S</keyword>
<dbReference type="InterPro" id="IPR023404">
    <property type="entry name" value="rSAM_horseshoe"/>
</dbReference>
<feature type="binding site" evidence="9">
    <location>
        <position position="69"/>
    </location>
    <ligand>
        <name>[4Fe-4S] cluster</name>
        <dbReference type="ChEBI" id="CHEBI:49883"/>
        <label>1</label>
    </ligand>
</feature>
<keyword evidence="4 9" id="KW-0949">S-adenosyl-L-methionine</keyword>
<name>A0ABP9CMA7_9FLAO</name>
<dbReference type="SFLD" id="SFLDF00273">
    <property type="entry name" value="(dimethylallyl)adenosine_tRNA"/>
    <property type="match status" value="1"/>
</dbReference>
<gene>
    <name evidence="9 13" type="primary">miaB</name>
    <name evidence="13" type="ORF">GCM10023330_22460</name>
</gene>
<dbReference type="Pfam" id="PF01938">
    <property type="entry name" value="TRAM"/>
    <property type="match status" value="1"/>
</dbReference>
<evidence type="ECO:0000259" key="12">
    <source>
        <dbReference type="PROSITE" id="PS51918"/>
    </source>
</evidence>
<dbReference type="PROSITE" id="PS51449">
    <property type="entry name" value="MTTASE_N"/>
    <property type="match status" value="1"/>
</dbReference>
<dbReference type="InterPro" id="IPR020612">
    <property type="entry name" value="Methylthiotransferase_CS"/>
</dbReference>
<comment type="function">
    <text evidence="1 9">Catalyzes the methylthiolation of N6-(dimethylallyl)adenosine (i(6)A), leading to the formation of 2-methylthio-N6-(dimethylallyl)adenosine (ms(2)i(6)A) at position 37 in tRNAs that read codons beginning with uridine.</text>
</comment>
<dbReference type="SFLD" id="SFLDF00413">
    <property type="entry name" value="CDK5RAP1"/>
    <property type="match status" value="1"/>
</dbReference>
<keyword evidence="14" id="KW-1185">Reference proteome</keyword>
<feature type="domain" description="TRAM" evidence="10">
    <location>
        <begin position="414"/>
        <end position="477"/>
    </location>
</feature>
<dbReference type="Pfam" id="PF04055">
    <property type="entry name" value="Radical_SAM"/>
    <property type="match status" value="1"/>
</dbReference>
<comment type="cofactor">
    <cofactor evidence="9">
        <name>[4Fe-4S] cluster</name>
        <dbReference type="ChEBI" id="CHEBI:49883"/>
    </cofactor>
    <text evidence="9">Binds 2 [4Fe-4S] clusters. One cluster is coordinated with 3 cysteines and an exchangeable S-adenosyl-L-methionine.</text>
</comment>
<dbReference type="InterPro" id="IPR005839">
    <property type="entry name" value="Methylthiotransferase"/>
</dbReference>
<keyword evidence="5 9" id="KW-0479">Metal-binding</keyword>
<proteinExistence type="inferred from homology"/>